<dbReference type="Gene3D" id="3.40.630.30">
    <property type="match status" value="1"/>
</dbReference>
<reference evidence="4" key="1">
    <citation type="journal article" date="2021" name="PeerJ">
        <title>Extensive microbial diversity within the chicken gut microbiome revealed by metagenomics and culture.</title>
        <authorList>
            <person name="Gilroy R."/>
            <person name="Ravi A."/>
            <person name="Getino M."/>
            <person name="Pursley I."/>
            <person name="Horton D.L."/>
            <person name="Alikhan N.F."/>
            <person name="Baker D."/>
            <person name="Gharbi K."/>
            <person name="Hall N."/>
            <person name="Watson M."/>
            <person name="Adriaenssens E.M."/>
            <person name="Foster-Nyarko E."/>
            <person name="Jarju S."/>
            <person name="Secka A."/>
            <person name="Antonio M."/>
            <person name="Oren A."/>
            <person name="Chaudhuri R.R."/>
            <person name="La Ragione R."/>
            <person name="Hildebrand F."/>
            <person name="Pallen M.J."/>
        </authorList>
    </citation>
    <scope>NUCLEOTIDE SEQUENCE</scope>
    <source>
        <strain evidence="4">ChiGjej3B3-7470</strain>
    </source>
</reference>
<sequence length="317" mass="34710">MEAYVEPHLTWGILTDADRPELRELREQIAALDNSVLSGIAAEIDSRRLNIPEGQAVGGRDPYSTLTAYGINYIASREPLQMFLMGGVHPTHRHLSIGTALLHWQLSHAVAWRDEHCPGEPLWLGCYAEIGRAGLERVASRIGFAPTRFYYDLARDLTKPVHVPAVDGVELHTFVPSNSETVRRLHNLCFSSITDTEVAPESWADRLAEATFRPEWSVLATVDDEVVGYAMSGVDESTDSDGPLYGWTERFGVHPDHRGKGIAVAMLAACLNNMRADGCVEAGIGIDTEDESGIATLAEQIGYTTRDAVALLTKVVS</sequence>
<dbReference type="PANTHER" id="PTHR43072:SF51">
    <property type="entry name" value="ABC SUPERFAMILY TRANSPORT PROTEIN"/>
    <property type="match status" value="1"/>
</dbReference>
<gene>
    <name evidence="4" type="ORF">K8V15_01940</name>
</gene>
<dbReference type="InterPro" id="IPR016181">
    <property type="entry name" value="Acyl_CoA_acyltransferase"/>
</dbReference>
<evidence type="ECO:0000256" key="1">
    <source>
        <dbReference type="ARBA" id="ARBA00022679"/>
    </source>
</evidence>
<keyword evidence="2" id="KW-0012">Acyltransferase</keyword>
<reference evidence="4" key="2">
    <citation type="submission" date="2021-09" db="EMBL/GenBank/DDBJ databases">
        <authorList>
            <person name="Gilroy R."/>
        </authorList>
    </citation>
    <scope>NUCLEOTIDE SEQUENCE</scope>
    <source>
        <strain evidence="4">ChiGjej3B3-7470</strain>
    </source>
</reference>
<evidence type="ECO:0000256" key="2">
    <source>
        <dbReference type="ARBA" id="ARBA00023315"/>
    </source>
</evidence>
<dbReference type="PANTHER" id="PTHR43072">
    <property type="entry name" value="N-ACETYLTRANSFERASE"/>
    <property type="match status" value="1"/>
</dbReference>
<evidence type="ECO:0000313" key="5">
    <source>
        <dbReference type="Proteomes" id="UP000712713"/>
    </source>
</evidence>
<dbReference type="Proteomes" id="UP000712713">
    <property type="component" value="Unassembled WGS sequence"/>
</dbReference>
<dbReference type="EMBL" id="DYZF01000046">
    <property type="protein sequence ID" value="HJE50738.1"/>
    <property type="molecule type" value="Genomic_DNA"/>
</dbReference>
<dbReference type="GO" id="GO:0016747">
    <property type="term" value="F:acyltransferase activity, transferring groups other than amino-acyl groups"/>
    <property type="evidence" value="ECO:0007669"/>
    <property type="project" value="InterPro"/>
</dbReference>
<dbReference type="SUPFAM" id="SSF55729">
    <property type="entry name" value="Acyl-CoA N-acyltransferases (Nat)"/>
    <property type="match status" value="1"/>
</dbReference>
<evidence type="ECO:0000313" key="4">
    <source>
        <dbReference type="EMBL" id="HJE50738.1"/>
    </source>
</evidence>
<dbReference type="InterPro" id="IPR000182">
    <property type="entry name" value="GNAT_dom"/>
</dbReference>
<organism evidence="4 5">
    <name type="scientific">Tessaracoccus flavescens</name>
    <dbReference type="NCBI Taxonomy" id="399497"/>
    <lineage>
        <taxon>Bacteria</taxon>
        <taxon>Bacillati</taxon>
        <taxon>Actinomycetota</taxon>
        <taxon>Actinomycetes</taxon>
        <taxon>Propionibacteriales</taxon>
        <taxon>Propionibacteriaceae</taxon>
        <taxon>Tessaracoccus</taxon>
    </lineage>
</organism>
<dbReference type="PROSITE" id="PS51186">
    <property type="entry name" value="GNAT"/>
    <property type="match status" value="1"/>
</dbReference>
<protein>
    <submittedName>
        <fullName evidence="4">GNAT family N-acetyltransferase</fullName>
    </submittedName>
</protein>
<accession>A0A921JQT5</accession>
<dbReference type="CDD" id="cd04301">
    <property type="entry name" value="NAT_SF"/>
    <property type="match status" value="1"/>
</dbReference>
<proteinExistence type="predicted"/>
<feature type="domain" description="N-acetyltransferase" evidence="3">
    <location>
        <begin position="169"/>
        <end position="317"/>
    </location>
</feature>
<evidence type="ECO:0000259" key="3">
    <source>
        <dbReference type="PROSITE" id="PS51186"/>
    </source>
</evidence>
<comment type="caution">
    <text evidence="4">The sequence shown here is derived from an EMBL/GenBank/DDBJ whole genome shotgun (WGS) entry which is preliminary data.</text>
</comment>
<keyword evidence="1" id="KW-0808">Transferase</keyword>
<name>A0A921JQT5_9ACTN</name>
<dbReference type="Pfam" id="PF00583">
    <property type="entry name" value="Acetyltransf_1"/>
    <property type="match status" value="1"/>
</dbReference>
<dbReference type="AlphaFoldDB" id="A0A921JQT5"/>